<protein>
    <submittedName>
        <fullName evidence="1">Uncharacterized protein</fullName>
    </submittedName>
</protein>
<dbReference type="Proteomes" id="UP000324222">
    <property type="component" value="Unassembled WGS sequence"/>
</dbReference>
<evidence type="ECO:0000313" key="2">
    <source>
        <dbReference type="Proteomes" id="UP000324222"/>
    </source>
</evidence>
<organism evidence="1 2">
    <name type="scientific">Portunus trituberculatus</name>
    <name type="common">Swimming crab</name>
    <name type="synonym">Neptunus trituberculatus</name>
    <dbReference type="NCBI Taxonomy" id="210409"/>
    <lineage>
        <taxon>Eukaryota</taxon>
        <taxon>Metazoa</taxon>
        <taxon>Ecdysozoa</taxon>
        <taxon>Arthropoda</taxon>
        <taxon>Crustacea</taxon>
        <taxon>Multicrustacea</taxon>
        <taxon>Malacostraca</taxon>
        <taxon>Eumalacostraca</taxon>
        <taxon>Eucarida</taxon>
        <taxon>Decapoda</taxon>
        <taxon>Pleocyemata</taxon>
        <taxon>Brachyura</taxon>
        <taxon>Eubrachyura</taxon>
        <taxon>Portunoidea</taxon>
        <taxon>Portunidae</taxon>
        <taxon>Portuninae</taxon>
        <taxon>Portunus</taxon>
    </lineage>
</organism>
<dbReference type="AlphaFoldDB" id="A0A5B7IWY4"/>
<comment type="caution">
    <text evidence="1">The sequence shown here is derived from an EMBL/GenBank/DDBJ whole genome shotgun (WGS) entry which is preliminary data.</text>
</comment>
<gene>
    <name evidence="1" type="ORF">E2C01_081599</name>
</gene>
<sequence length="49" mass="5526">MPELVVLCACAPQPQQRLSQCFVDRQELLAPCRNGQKKVVLANRISELM</sequence>
<reference evidence="1 2" key="1">
    <citation type="submission" date="2019-05" db="EMBL/GenBank/DDBJ databases">
        <title>Another draft genome of Portunus trituberculatus and its Hox gene families provides insights of decapod evolution.</title>
        <authorList>
            <person name="Jeong J.-H."/>
            <person name="Song I."/>
            <person name="Kim S."/>
            <person name="Choi T."/>
            <person name="Kim D."/>
            <person name="Ryu S."/>
            <person name="Kim W."/>
        </authorList>
    </citation>
    <scope>NUCLEOTIDE SEQUENCE [LARGE SCALE GENOMIC DNA]</scope>
    <source>
        <tissue evidence="1">Muscle</tissue>
    </source>
</reference>
<evidence type="ECO:0000313" key="1">
    <source>
        <dbReference type="EMBL" id="MPC86763.1"/>
    </source>
</evidence>
<keyword evidence="2" id="KW-1185">Reference proteome</keyword>
<name>A0A5B7IWY4_PORTR</name>
<dbReference type="EMBL" id="VSRR010072441">
    <property type="protein sequence ID" value="MPC86763.1"/>
    <property type="molecule type" value="Genomic_DNA"/>
</dbReference>
<accession>A0A5B7IWY4</accession>
<proteinExistence type="predicted"/>